<protein>
    <recommendedName>
        <fullName evidence="4">Large ribosomal subunit protein bL33c</fullName>
    </recommendedName>
</protein>
<dbReference type="InterPro" id="IPR038584">
    <property type="entry name" value="Ribosomal_bL33_sf"/>
</dbReference>
<dbReference type="NCBIfam" id="TIGR01023">
    <property type="entry name" value="rpmG_bact"/>
    <property type="match status" value="1"/>
</dbReference>
<dbReference type="PANTHER" id="PTHR43168:SF2">
    <property type="entry name" value="LARGE RIBOSOMAL SUBUNIT PROTEIN BL33C"/>
    <property type="match status" value="1"/>
</dbReference>
<proteinExistence type="inferred from homology"/>
<dbReference type="InterPro" id="IPR018264">
    <property type="entry name" value="Ribosomal_bL33_CS"/>
</dbReference>
<geneLocation type="plastid" evidence="5"/>
<reference evidence="5" key="1">
    <citation type="submission" date="2016-11" db="EMBL/GenBank/DDBJ databases">
        <title>Complete organellar and ribosomal genomic analysis of the lectotype specimen of the reef forming species Porolithon onkodes (Heydrich) Foslie.</title>
        <authorList>
            <person name="Hughey J.R."/>
            <person name="Gabrielson P.W."/>
        </authorList>
    </citation>
    <scope>NUCLEOTIDE SEQUENCE</scope>
</reference>
<dbReference type="InterPro" id="IPR011332">
    <property type="entry name" value="Ribosomal_zn-bd"/>
</dbReference>
<keyword evidence="2 5" id="KW-0689">Ribosomal protein</keyword>
<comment type="similarity">
    <text evidence="1">Belongs to the bacterial ribosomal protein bL33 family.</text>
</comment>
<gene>
    <name evidence="5" type="primary">rpl33</name>
</gene>
<dbReference type="PANTHER" id="PTHR43168">
    <property type="entry name" value="50S RIBOSOMAL PROTEIN L33, CHLOROPLASTIC"/>
    <property type="match status" value="1"/>
</dbReference>
<keyword evidence="5" id="KW-0934">Plastid</keyword>
<dbReference type="GO" id="GO:0006412">
    <property type="term" value="P:translation"/>
    <property type="evidence" value="ECO:0007669"/>
    <property type="project" value="InterPro"/>
</dbReference>
<keyword evidence="3" id="KW-0687">Ribonucleoprotein</keyword>
<dbReference type="GO" id="GO:0003735">
    <property type="term" value="F:structural constituent of ribosome"/>
    <property type="evidence" value="ECO:0007669"/>
    <property type="project" value="InterPro"/>
</dbReference>
<dbReference type="InterPro" id="IPR001705">
    <property type="entry name" value="Ribosomal_bL33"/>
</dbReference>
<dbReference type="EMBL" id="KY212106">
    <property type="protein sequence ID" value="ASB29753.1"/>
    <property type="molecule type" value="Genomic_DNA"/>
</dbReference>
<dbReference type="GO" id="GO:0005840">
    <property type="term" value="C:ribosome"/>
    <property type="evidence" value="ECO:0007669"/>
    <property type="project" value="UniProtKB-KW"/>
</dbReference>
<sequence>MAKNKGARVVINLECICSRKNLSIKQERKKGIFRYTSTKNRKNTPNRLELKKFCPNCNHHSLFKEIK</sequence>
<organism evidence="5">
    <name type="scientific">Porolithon onkodes</name>
    <dbReference type="NCBI Taxonomy" id="231751"/>
    <lineage>
        <taxon>Eukaryota</taxon>
        <taxon>Rhodophyta</taxon>
        <taxon>Florideophyceae</taxon>
        <taxon>Corallinophycidae</taxon>
        <taxon>Corallinales</taxon>
        <taxon>Porolithaceae</taxon>
        <taxon>Porolithon</taxon>
    </lineage>
</organism>
<evidence type="ECO:0000256" key="2">
    <source>
        <dbReference type="ARBA" id="ARBA00022980"/>
    </source>
</evidence>
<accession>A0A2Z2L3G2</accession>
<dbReference type="AlphaFoldDB" id="A0A2Z2L3G2"/>
<name>A0A2Z2L3G2_9FLOR</name>
<dbReference type="Gene3D" id="2.20.28.120">
    <property type="entry name" value="Ribosomal protein L33"/>
    <property type="match status" value="1"/>
</dbReference>
<evidence type="ECO:0000313" key="5">
    <source>
        <dbReference type="EMBL" id="ASB29753.1"/>
    </source>
</evidence>
<dbReference type="NCBIfam" id="NF001764">
    <property type="entry name" value="PRK00504.1"/>
    <property type="match status" value="1"/>
</dbReference>
<dbReference type="GeneID" id="37507675"/>
<dbReference type="HAMAP" id="MF_00294">
    <property type="entry name" value="Ribosomal_bL33"/>
    <property type="match status" value="1"/>
</dbReference>
<dbReference type="RefSeq" id="YP_009502152.1">
    <property type="nucleotide sequence ID" value="NC_038144.1"/>
</dbReference>
<evidence type="ECO:0000256" key="1">
    <source>
        <dbReference type="ARBA" id="ARBA00007596"/>
    </source>
</evidence>
<dbReference type="GO" id="GO:0005737">
    <property type="term" value="C:cytoplasm"/>
    <property type="evidence" value="ECO:0007669"/>
    <property type="project" value="UniProtKB-ARBA"/>
</dbReference>
<dbReference type="Pfam" id="PF00471">
    <property type="entry name" value="Ribosomal_L33"/>
    <property type="match status" value="1"/>
</dbReference>
<evidence type="ECO:0000256" key="4">
    <source>
        <dbReference type="ARBA" id="ARBA00035276"/>
    </source>
</evidence>
<dbReference type="GO" id="GO:1990904">
    <property type="term" value="C:ribonucleoprotein complex"/>
    <property type="evidence" value="ECO:0007669"/>
    <property type="project" value="UniProtKB-KW"/>
</dbReference>
<evidence type="ECO:0000256" key="3">
    <source>
        <dbReference type="ARBA" id="ARBA00023274"/>
    </source>
</evidence>
<dbReference type="NCBIfam" id="NF001860">
    <property type="entry name" value="PRK00595.1"/>
    <property type="match status" value="1"/>
</dbReference>
<dbReference type="SUPFAM" id="SSF57829">
    <property type="entry name" value="Zn-binding ribosomal proteins"/>
    <property type="match status" value="1"/>
</dbReference>
<dbReference type="PROSITE" id="PS00582">
    <property type="entry name" value="RIBOSOMAL_L33"/>
    <property type="match status" value="1"/>
</dbReference>